<sequence length="322" mass="36576">MAANDWGSSSLAGDLRAFLQEIRLAGYQYRREDRILEKFDAYCVAHGEGSRVLTRPLVDGFCYGIAYEKPSTPYAKERVLRRFGTFLARQGQESYILPVSARPRSAYQPYIFTIEELRQLFRASDSRAAHPLSTHSRTDPLLFRLVYGCGLRISEALNLQMHDVDVDAGTLTIRHAKNGKERRIPMAPGVVSRCRQYQASMHGAGGPTTYFFPNRTGGRLNHTTVYREFRDLLWQAGIPHSGQGPRIHDLRYPNLNKIPTLGIKRDERRVQGRKGWGFVFTFSWISLHRIPLSPLSHFSISLRPFGLPHLPRLLGPSILALT</sequence>
<dbReference type="SUPFAM" id="SSF56349">
    <property type="entry name" value="DNA breaking-rejoining enzymes"/>
    <property type="match status" value="1"/>
</dbReference>
<dbReference type="EMBL" id="PXYV01000013">
    <property type="protein sequence ID" value="PSR22678.1"/>
    <property type="molecule type" value="Genomic_DNA"/>
</dbReference>
<dbReference type="PROSITE" id="PS51898">
    <property type="entry name" value="TYR_RECOMBINASE"/>
    <property type="match status" value="1"/>
</dbReference>
<evidence type="ECO:0000313" key="5">
    <source>
        <dbReference type="EMBL" id="PSR22678.1"/>
    </source>
</evidence>
<comment type="similarity">
    <text evidence="1">Belongs to the 'phage' integrase family.</text>
</comment>
<keyword evidence="2" id="KW-0238">DNA-binding</keyword>
<feature type="domain" description="Tyr recombinase" evidence="4">
    <location>
        <begin position="107"/>
        <end position="299"/>
    </location>
</feature>
<dbReference type="InterPro" id="IPR011010">
    <property type="entry name" value="DNA_brk_join_enz"/>
</dbReference>
<dbReference type="InterPro" id="IPR002104">
    <property type="entry name" value="Integrase_catalytic"/>
</dbReference>
<dbReference type="PANTHER" id="PTHR30349:SF41">
    <property type="entry name" value="INTEGRASE_RECOMBINASE PROTEIN MJ0367-RELATED"/>
    <property type="match status" value="1"/>
</dbReference>
<dbReference type="PANTHER" id="PTHR30349">
    <property type="entry name" value="PHAGE INTEGRASE-RELATED"/>
    <property type="match status" value="1"/>
</dbReference>
<dbReference type="Proteomes" id="UP000241848">
    <property type="component" value="Unassembled WGS sequence"/>
</dbReference>
<organism evidence="5 6">
    <name type="scientific">Sulfobacillus acidophilus</name>
    <dbReference type="NCBI Taxonomy" id="53633"/>
    <lineage>
        <taxon>Bacteria</taxon>
        <taxon>Bacillati</taxon>
        <taxon>Bacillota</taxon>
        <taxon>Clostridia</taxon>
        <taxon>Eubacteriales</taxon>
        <taxon>Clostridiales Family XVII. Incertae Sedis</taxon>
        <taxon>Sulfobacillus</taxon>
    </lineage>
</organism>
<dbReference type="GO" id="GO:0003677">
    <property type="term" value="F:DNA binding"/>
    <property type="evidence" value="ECO:0007669"/>
    <property type="project" value="UniProtKB-KW"/>
</dbReference>
<dbReference type="AlphaFoldDB" id="A0A2T2WKA7"/>
<name>A0A2T2WKA7_9FIRM</name>
<dbReference type="InterPro" id="IPR013762">
    <property type="entry name" value="Integrase-like_cat_sf"/>
</dbReference>
<reference evidence="5 6" key="1">
    <citation type="journal article" date="2014" name="BMC Genomics">
        <title>Comparison of environmental and isolate Sulfobacillus genomes reveals diverse carbon, sulfur, nitrogen, and hydrogen metabolisms.</title>
        <authorList>
            <person name="Justice N.B."/>
            <person name="Norman A."/>
            <person name="Brown C.T."/>
            <person name="Singh A."/>
            <person name="Thomas B.C."/>
            <person name="Banfield J.F."/>
        </authorList>
    </citation>
    <scope>NUCLEOTIDE SEQUENCE [LARGE SCALE GENOMIC DNA]</scope>
    <source>
        <strain evidence="5">AMDSBA3</strain>
    </source>
</reference>
<evidence type="ECO:0000259" key="4">
    <source>
        <dbReference type="PROSITE" id="PS51898"/>
    </source>
</evidence>
<evidence type="ECO:0000256" key="1">
    <source>
        <dbReference type="ARBA" id="ARBA00008857"/>
    </source>
</evidence>
<keyword evidence="3" id="KW-0233">DNA recombination</keyword>
<evidence type="ECO:0000313" key="6">
    <source>
        <dbReference type="Proteomes" id="UP000241848"/>
    </source>
</evidence>
<evidence type="ECO:0000256" key="2">
    <source>
        <dbReference type="ARBA" id="ARBA00023125"/>
    </source>
</evidence>
<accession>A0A2T2WKA7</accession>
<dbReference type="Pfam" id="PF00589">
    <property type="entry name" value="Phage_integrase"/>
    <property type="match status" value="1"/>
</dbReference>
<dbReference type="InterPro" id="IPR050090">
    <property type="entry name" value="Tyrosine_recombinase_XerCD"/>
</dbReference>
<gene>
    <name evidence="5" type="ORF">C7B45_05645</name>
</gene>
<evidence type="ECO:0000256" key="3">
    <source>
        <dbReference type="ARBA" id="ARBA00023172"/>
    </source>
</evidence>
<dbReference type="Gene3D" id="1.10.443.10">
    <property type="entry name" value="Intergrase catalytic core"/>
    <property type="match status" value="1"/>
</dbReference>
<comment type="caution">
    <text evidence="5">The sequence shown here is derived from an EMBL/GenBank/DDBJ whole genome shotgun (WGS) entry which is preliminary data.</text>
</comment>
<dbReference type="GO" id="GO:0015074">
    <property type="term" value="P:DNA integration"/>
    <property type="evidence" value="ECO:0007669"/>
    <property type="project" value="InterPro"/>
</dbReference>
<dbReference type="GO" id="GO:0006310">
    <property type="term" value="P:DNA recombination"/>
    <property type="evidence" value="ECO:0007669"/>
    <property type="project" value="UniProtKB-KW"/>
</dbReference>
<protein>
    <submittedName>
        <fullName evidence="5">Integrase</fullName>
    </submittedName>
</protein>
<proteinExistence type="inferred from homology"/>